<dbReference type="RefSeq" id="WP_095405252.1">
    <property type="nucleotide sequence ID" value="NZ_NOJZ02000033.1"/>
</dbReference>
<feature type="chain" id="PRO_5038479053" description="Lipoprotein" evidence="1">
    <location>
        <begin position="20"/>
        <end position="265"/>
    </location>
</feature>
<evidence type="ECO:0000313" key="2">
    <source>
        <dbReference type="EMBL" id="RDY22649.1"/>
    </source>
</evidence>
<reference evidence="2 3" key="1">
    <citation type="journal article" date="2017" name="Genome Announc.">
        <title>Draft Genome Sequence of Romboutsia maritimum sp. nov. Strain CCRI-22766(T), Isolated from Coastal Estuarine Mud.</title>
        <authorList>
            <person name="Maheux A.F."/>
            <person name="Boudreau D.K."/>
            <person name="Berube E."/>
            <person name="Boissinot M."/>
            <person name="Raymond F."/>
            <person name="Brodeur S."/>
            <person name="Corbeil J."/>
            <person name="Brightwell G."/>
            <person name="Broda D."/>
            <person name="Omar R.F."/>
            <person name="Bergeron M.G."/>
        </authorList>
    </citation>
    <scope>NUCLEOTIDE SEQUENCE [LARGE SCALE GENOMIC DNA]</scope>
    <source>
        <strain evidence="2 3">CCRI-22766</strain>
    </source>
</reference>
<dbReference type="Proteomes" id="UP000243494">
    <property type="component" value="Unassembled WGS sequence"/>
</dbReference>
<sequence length="265" mass="31478">MKKTIIVCMSMIISLIFVGCNSSGNKDTYTHTWDYETKEYKNMSVRDLVKVRDKLVDDNFKGLEKSDYELQTRQFLGKEDYQLVGFVNGLYSNMSEKNNLIKQIKMMKYLNYINYFINPGGEFISQTNISYQLNEFFTINKLWSEENKEKQCFKQDILIDNFEKIYEYTDLNKYRVFDLAFNGYNDSYRQLSVEEEADLLNRYKKLNDKKDDERLMDKKSGKNFYMPSTMCLKKEFESKLKESNLSESEKESIKSALELVNKGWS</sequence>
<gene>
    <name evidence="2" type="ORF">CHF27_012305</name>
</gene>
<dbReference type="OrthoDB" id="1757962at2"/>
<evidence type="ECO:0008006" key="4">
    <source>
        <dbReference type="Google" id="ProtNLM"/>
    </source>
</evidence>
<dbReference type="AlphaFoldDB" id="A0A371IQ88"/>
<evidence type="ECO:0000313" key="3">
    <source>
        <dbReference type="Proteomes" id="UP000243494"/>
    </source>
</evidence>
<keyword evidence="1" id="KW-0732">Signal</keyword>
<protein>
    <recommendedName>
        <fullName evidence="4">Lipoprotein</fullName>
    </recommendedName>
</protein>
<proteinExistence type="predicted"/>
<dbReference type="PROSITE" id="PS51257">
    <property type="entry name" value="PROKAR_LIPOPROTEIN"/>
    <property type="match status" value="1"/>
</dbReference>
<accession>A0A371IQ88</accession>
<name>A0A371IQ88_9FIRM</name>
<keyword evidence="3" id="KW-1185">Reference proteome</keyword>
<dbReference type="EMBL" id="NOJZ02000033">
    <property type="protein sequence ID" value="RDY22649.1"/>
    <property type="molecule type" value="Genomic_DNA"/>
</dbReference>
<comment type="caution">
    <text evidence="2">The sequence shown here is derived from an EMBL/GenBank/DDBJ whole genome shotgun (WGS) entry which is preliminary data.</text>
</comment>
<organism evidence="2 3">
    <name type="scientific">Romboutsia maritimum</name>
    <dbReference type="NCBI Taxonomy" id="2020948"/>
    <lineage>
        <taxon>Bacteria</taxon>
        <taxon>Bacillati</taxon>
        <taxon>Bacillota</taxon>
        <taxon>Clostridia</taxon>
        <taxon>Peptostreptococcales</taxon>
        <taxon>Peptostreptococcaceae</taxon>
        <taxon>Romboutsia</taxon>
    </lineage>
</organism>
<feature type="signal peptide" evidence="1">
    <location>
        <begin position="1"/>
        <end position="19"/>
    </location>
</feature>
<evidence type="ECO:0000256" key="1">
    <source>
        <dbReference type="SAM" id="SignalP"/>
    </source>
</evidence>